<sequence>MCNLQDLTLYIQIKERNRLVNGIQLENNVLIHLSKFQTFVFYICTFTSGNHTVTSLSNDDIQRTFSHVKFGQAGCSISHFNEFDITYNVFSLPFKFEPQSTDSVKSEHDNNESFEVVQYLYLTSLEFDRAHFDYVEQMLNE</sequence>
<name>A0A8S3E146_9BILA</name>
<dbReference type="Proteomes" id="UP000681967">
    <property type="component" value="Unassembled WGS sequence"/>
</dbReference>
<dbReference type="EMBL" id="CAJOBH010216382">
    <property type="protein sequence ID" value="CAF5022792.1"/>
    <property type="molecule type" value="Genomic_DNA"/>
</dbReference>
<evidence type="ECO:0000313" key="2">
    <source>
        <dbReference type="Proteomes" id="UP000681967"/>
    </source>
</evidence>
<proteinExistence type="predicted"/>
<evidence type="ECO:0000313" key="1">
    <source>
        <dbReference type="EMBL" id="CAF5022792.1"/>
    </source>
</evidence>
<gene>
    <name evidence="1" type="ORF">BYL167_LOCUS56011</name>
</gene>
<protein>
    <submittedName>
        <fullName evidence="1">Uncharacterized protein</fullName>
    </submittedName>
</protein>
<comment type="caution">
    <text evidence="1">The sequence shown here is derived from an EMBL/GenBank/DDBJ whole genome shotgun (WGS) entry which is preliminary data.</text>
</comment>
<dbReference type="AlphaFoldDB" id="A0A8S3E146"/>
<organism evidence="1 2">
    <name type="scientific">Rotaria magnacalcarata</name>
    <dbReference type="NCBI Taxonomy" id="392030"/>
    <lineage>
        <taxon>Eukaryota</taxon>
        <taxon>Metazoa</taxon>
        <taxon>Spiralia</taxon>
        <taxon>Gnathifera</taxon>
        <taxon>Rotifera</taxon>
        <taxon>Eurotatoria</taxon>
        <taxon>Bdelloidea</taxon>
        <taxon>Philodinida</taxon>
        <taxon>Philodinidae</taxon>
        <taxon>Rotaria</taxon>
    </lineage>
</organism>
<accession>A0A8S3E146</accession>
<reference evidence="1" key="1">
    <citation type="submission" date="2021-02" db="EMBL/GenBank/DDBJ databases">
        <authorList>
            <person name="Nowell W R."/>
        </authorList>
    </citation>
    <scope>NUCLEOTIDE SEQUENCE</scope>
</reference>